<dbReference type="AlphaFoldDB" id="A0A2N5UJU9"/>
<evidence type="ECO:0000256" key="1">
    <source>
        <dbReference type="SAM" id="MobiDB-lite"/>
    </source>
</evidence>
<sequence>MNRLRPIYPLMMQSTAKSSNTLGNFNKEDLSKTPKPKPSKIGPPEPRDQAAEASSTGGLDSPSLRAVPLAHTAEANSKFNLSRCDASVEGSDLDHTPMMTTALLIKSQVDAEAELSSLCEALSLSLAIKAGSKDPETLTTIDLTEIKEANSSSPRDPTGGHTSTIQGTGAVSPARDSHCCLVPGTKIFFSCILLGLQSAVILIHHLHFTPSSPSFSSAIMAGGTRSHSPPLPPNATHNHPITSLNILPSAKLFAAGSKVTGMLEVICK</sequence>
<dbReference type="EMBL" id="PGCJ01000213">
    <property type="protein sequence ID" value="PLW38038.1"/>
    <property type="molecule type" value="Genomic_DNA"/>
</dbReference>
<feature type="region of interest" description="Disordered" evidence="1">
    <location>
        <begin position="144"/>
        <end position="173"/>
    </location>
</feature>
<dbReference type="Proteomes" id="UP000235388">
    <property type="component" value="Unassembled WGS sequence"/>
</dbReference>
<evidence type="ECO:0000313" key="2">
    <source>
        <dbReference type="EMBL" id="PLW38038.1"/>
    </source>
</evidence>
<evidence type="ECO:0000313" key="3">
    <source>
        <dbReference type="Proteomes" id="UP000235388"/>
    </source>
</evidence>
<organism evidence="2 3">
    <name type="scientific">Puccinia coronata f. sp. avenae</name>
    <dbReference type="NCBI Taxonomy" id="200324"/>
    <lineage>
        <taxon>Eukaryota</taxon>
        <taxon>Fungi</taxon>
        <taxon>Dikarya</taxon>
        <taxon>Basidiomycota</taxon>
        <taxon>Pucciniomycotina</taxon>
        <taxon>Pucciniomycetes</taxon>
        <taxon>Pucciniales</taxon>
        <taxon>Pucciniaceae</taxon>
        <taxon>Puccinia</taxon>
    </lineage>
</organism>
<dbReference type="OrthoDB" id="298939at2759"/>
<feature type="compositionally biased region" description="Polar residues" evidence="1">
    <location>
        <begin position="149"/>
        <end position="169"/>
    </location>
</feature>
<name>A0A2N5UJU9_9BASI</name>
<keyword evidence="3" id="KW-1185">Reference proteome</keyword>
<reference evidence="2 3" key="1">
    <citation type="submission" date="2017-11" db="EMBL/GenBank/DDBJ databases">
        <title>De novo assembly and phasing of dikaryotic genomes from two isolates of Puccinia coronata f. sp. avenae, the causal agent of oat crown rust.</title>
        <authorList>
            <person name="Miller M.E."/>
            <person name="Zhang Y."/>
            <person name="Omidvar V."/>
            <person name="Sperschneider J."/>
            <person name="Schwessinger B."/>
            <person name="Raley C."/>
            <person name="Palmer J.M."/>
            <person name="Garnica D."/>
            <person name="Upadhyaya N."/>
            <person name="Rathjen J."/>
            <person name="Taylor J.M."/>
            <person name="Park R.F."/>
            <person name="Dodds P.N."/>
            <person name="Hirsch C.D."/>
            <person name="Kianian S.F."/>
            <person name="Figueroa M."/>
        </authorList>
    </citation>
    <scope>NUCLEOTIDE SEQUENCE [LARGE SCALE GENOMIC DNA]</scope>
    <source>
        <strain evidence="2">12NC29</strain>
    </source>
</reference>
<proteinExistence type="predicted"/>
<comment type="caution">
    <text evidence="2">The sequence shown here is derived from an EMBL/GenBank/DDBJ whole genome shotgun (WGS) entry which is preliminary data.</text>
</comment>
<accession>A0A2N5UJU9</accession>
<protein>
    <submittedName>
        <fullName evidence="2">Uncharacterized protein</fullName>
    </submittedName>
</protein>
<feature type="compositionally biased region" description="Polar residues" evidence="1">
    <location>
        <begin position="12"/>
        <end position="24"/>
    </location>
</feature>
<gene>
    <name evidence="2" type="ORF">PCANC_14552</name>
</gene>
<feature type="region of interest" description="Disordered" evidence="1">
    <location>
        <begin position="1"/>
        <end position="64"/>
    </location>
</feature>